<comment type="caution">
    <text evidence="2">The sequence shown here is derived from an EMBL/GenBank/DDBJ whole genome shotgun (WGS) entry which is preliminary data.</text>
</comment>
<proteinExistence type="predicted"/>
<evidence type="ECO:0000313" key="3">
    <source>
        <dbReference type="Proteomes" id="UP000259273"/>
    </source>
</evidence>
<sequence>MSSLRGQANHALYLGRILLQSWEQAQGAESLPAHLLAQAFGPAVRQHLLRAYGWFLLDLQKPAQLPAEPPACVAALPPTAPGKAQPAELTEFAQLEADGWLAPLLQEPGTETPRRSEGSLAATASGLPDRTELQSIADRLDAAFSRMGDLLDEC</sequence>
<organism evidence="2 3">
    <name type="scientific">Haliea salexigens</name>
    <dbReference type="NCBI Taxonomy" id="287487"/>
    <lineage>
        <taxon>Bacteria</taxon>
        <taxon>Pseudomonadati</taxon>
        <taxon>Pseudomonadota</taxon>
        <taxon>Gammaproteobacteria</taxon>
        <taxon>Cellvibrionales</taxon>
        <taxon>Halieaceae</taxon>
        <taxon>Haliea</taxon>
    </lineage>
</organism>
<dbReference type="STRING" id="1121937.GCA_000423125_01561"/>
<feature type="region of interest" description="Disordered" evidence="1">
    <location>
        <begin position="107"/>
        <end position="127"/>
    </location>
</feature>
<dbReference type="Proteomes" id="UP000259273">
    <property type="component" value="Unassembled WGS sequence"/>
</dbReference>
<dbReference type="EMBL" id="DMND01000146">
    <property type="protein sequence ID" value="HAN28179.1"/>
    <property type="molecule type" value="Genomic_DNA"/>
</dbReference>
<protein>
    <recommendedName>
        <fullName evidence="4">PasA protein</fullName>
    </recommendedName>
</protein>
<dbReference type="InterPro" id="IPR046493">
    <property type="entry name" value="DUF6586"/>
</dbReference>
<gene>
    <name evidence="2" type="ORF">DCP75_10760</name>
</gene>
<evidence type="ECO:0008006" key="4">
    <source>
        <dbReference type="Google" id="ProtNLM"/>
    </source>
</evidence>
<dbReference type="Pfam" id="PF20227">
    <property type="entry name" value="DUF6586"/>
    <property type="match status" value="1"/>
</dbReference>
<reference evidence="2 3" key="1">
    <citation type="journal article" date="2018" name="Nat. Biotechnol.">
        <title>A standardized bacterial taxonomy based on genome phylogeny substantially revises the tree of life.</title>
        <authorList>
            <person name="Parks D.H."/>
            <person name="Chuvochina M."/>
            <person name="Waite D.W."/>
            <person name="Rinke C."/>
            <person name="Skarshewski A."/>
            <person name="Chaumeil P.A."/>
            <person name="Hugenholtz P."/>
        </authorList>
    </citation>
    <scope>NUCLEOTIDE SEQUENCE [LARGE SCALE GENOMIC DNA]</scope>
    <source>
        <strain evidence="2">UBA9158</strain>
    </source>
</reference>
<name>A0A3C1KN91_9GAMM</name>
<dbReference type="AlphaFoldDB" id="A0A3C1KN91"/>
<accession>A0A3C1KN91</accession>
<evidence type="ECO:0000256" key="1">
    <source>
        <dbReference type="SAM" id="MobiDB-lite"/>
    </source>
</evidence>
<evidence type="ECO:0000313" key="2">
    <source>
        <dbReference type="EMBL" id="HAN28179.1"/>
    </source>
</evidence>